<evidence type="ECO:0000313" key="2">
    <source>
        <dbReference type="Proteomes" id="UP001056120"/>
    </source>
</evidence>
<accession>A0ACB9ISL6</accession>
<proteinExistence type="predicted"/>
<protein>
    <submittedName>
        <fullName evidence="1">Uncharacterized protein</fullName>
    </submittedName>
</protein>
<organism evidence="1 2">
    <name type="scientific">Smallanthus sonchifolius</name>
    <dbReference type="NCBI Taxonomy" id="185202"/>
    <lineage>
        <taxon>Eukaryota</taxon>
        <taxon>Viridiplantae</taxon>
        <taxon>Streptophyta</taxon>
        <taxon>Embryophyta</taxon>
        <taxon>Tracheophyta</taxon>
        <taxon>Spermatophyta</taxon>
        <taxon>Magnoliopsida</taxon>
        <taxon>eudicotyledons</taxon>
        <taxon>Gunneridae</taxon>
        <taxon>Pentapetalae</taxon>
        <taxon>asterids</taxon>
        <taxon>campanulids</taxon>
        <taxon>Asterales</taxon>
        <taxon>Asteraceae</taxon>
        <taxon>Asteroideae</taxon>
        <taxon>Heliantheae alliance</taxon>
        <taxon>Millerieae</taxon>
        <taxon>Smallanthus</taxon>
    </lineage>
</organism>
<dbReference type="EMBL" id="CM042024">
    <property type="protein sequence ID" value="KAI3811072.1"/>
    <property type="molecule type" value="Genomic_DNA"/>
</dbReference>
<reference evidence="1 2" key="2">
    <citation type="journal article" date="2022" name="Mol. Ecol. Resour.">
        <title>The genomes of chicory, endive, great burdock and yacon provide insights into Asteraceae paleo-polyploidization history and plant inulin production.</title>
        <authorList>
            <person name="Fan W."/>
            <person name="Wang S."/>
            <person name="Wang H."/>
            <person name="Wang A."/>
            <person name="Jiang F."/>
            <person name="Liu H."/>
            <person name="Zhao H."/>
            <person name="Xu D."/>
            <person name="Zhang Y."/>
        </authorList>
    </citation>
    <scope>NUCLEOTIDE SEQUENCE [LARGE SCALE GENOMIC DNA]</scope>
    <source>
        <strain evidence="2">cv. Yunnan</strain>
        <tissue evidence="1">Leaves</tissue>
    </source>
</reference>
<dbReference type="Proteomes" id="UP001056120">
    <property type="component" value="Linkage Group LG07"/>
</dbReference>
<reference evidence="2" key="1">
    <citation type="journal article" date="2022" name="Mol. Ecol. Resour.">
        <title>The genomes of chicory, endive, great burdock and yacon provide insights into Asteraceae palaeo-polyploidization history and plant inulin production.</title>
        <authorList>
            <person name="Fan W."/>
            <person name="Wang S."/>
            <person name="Wang H."/>
            <person name="Wang A."/>
            <person name="Jiang F."/>
            <person name="Liu H."/>
            <person name="Zhao H."/>
            <person name="Xu D."/>
            <person name="Zhang Y."/>
        </authorList>
    </citation>
    <scope>NUCLEOTIDE SEQUENCE [LARGE SCALE GENOMIC DNA]</scope>
    <source>
        <strain evidence="2">cv. Yunnan</strain>
    </source>
</reference>
<comment type="caution">
    <text evidence="1">The sequence shown here is derived from an EMBL/GenBank/DDBJ whole genome shotgun (WGS) entry which is preliminary data.</text>
</comment>
<keyword evidence="2" id="KW-1185">Reference proteome</keyword>
<name>A0ACB9ISL6_9ASTR</name>
<sequence>MSSFTKHCSSRVSLEKRIARRFLCCPPSPICFLTLFFHMTVQTALDSKLDDEMNVDPNVLVICEEVALAHTIGLLSATVSMPKVSVSFTHIIINGEPAFSLLVSRFILGETFLMPVNLLLVPIIGGCGLASLTELNFNMNGSQ</sequence>
<evidence type="ECO:0000313" key="1">
    <source>
        <dbReference type="EMBL" id="KAI3811072.1"/>
    </source>
</evidence>
<gene>
    <name evidence="1" type="ORF">L1987_20788</name>
</gene>